<comment type="subcellular location">
    <subcellularLocation>
        <location evidence="2">Membrane</location>
    </subcellularLocation>
    <subcellularLocation>
        <location evidence="1">Secreted</location>
        <location evidence="1">Cell wall</location>
    </subcellularLocation>
</comment>
<keyword evidence="3" id="KW-0134">Cell wall</keyword>
<evidence type="ECO:0000256" key="7">
    <source>
        <dbReference type="ARBA" id="ARBA00023136"/>
    </source>
</evidence>
<dbReference type="GO" id="GO:0016020">
    <property type="term" value="C:membrane"/>
    <property type="evidence" value="ECO:0007669"/>
    <property type="project" value="UniProtKB-SubCell"/>
</dbReference>
<dbReference type="STRING" id="3983.A0A199U9R7"/>
<dbReference type="InterPro" id="IPR001611">
    <property type="entry name" value="Leu-rich_rpt"/>
</dbReference>
<keyword evidence="5 9" id="KW-0732">Signal</keyword>
<dbReference type="AlphaFoldDB" id="A0A199U9R7"/>
<dbReference type="Gene3D" id="3.80.10.10">
    <property type="entry name" value="Ribonuclease Inhibitor"/>
    <property type="match status" value="1"/>
</dbReference>
<evidence type="ECO:0000256" key="2">
    <source>
        <dbReference type="ARBA" id="ARBA00004370"/>
    </source>
</evidence>
<feature type="chain" id="PRO_5008285028" evidence="9">
    <location>
        <begin position="27"/>
        <end position="165"/>
    </location>
</feature>
<keyword evidence="3" id="KW-0964">Secreted</keyword>
<keyword evidence="6" id="KW-0677">Repeat</keyword>
<name>A0A199U9R7_MANES</name>
<keyword evidence="7" id="KW-0472">Membrane</keyword>
<accession>A0A199U9R7</accession>
<dbReference type="EMBL" id="KV452053">
    <property type="protein sequence ID" value="OAY21198.1"/>
    <property type="molecule type" value="Genomic_DNA"/>
</dbReference>
<sequence length="165" mass="17971">MARENLALHISFVLFMLLHCSLPVASDSTEEANALLKWAATLHNPKDSNISSWPLLPQNATNSIPRTSPCNWVGLSCNINGRVERLNLTDAGLNGTLHELYFSALLDLAYIDLSMNMLSGNIPLGITKLSKLIYLDLANNLLSGTVPPEIGLLTNLDTLHLSANH</sequence>
<dbReference type="PANTHER" id="PTHR48060:SF24">
    <property type="entry name" value="NON-SPECIFIC SERINE_THREONINE PROTEIN KINASE"/>
    <property type="match status" value="1"/>
</dbReference>
<dbReference type="InterPro" id="IPR053211">
    <property type="entry name" value="DNA_repair-toleration"/>
</dbReference>
<comment type="similarity">
    <text evidence="8">Belongs to the polygalacturonase-inhibiting protein family.</text>
</comment>
<feature type="signal peptide" evidence="9">
    <location>
        <begin position="1"/>
        <end position="26"/>
    </location>
</feature>
<reference evidence="10" key="1">
    <citation type="submission" date="2016-02" db="EMBL/GenBank/DDBJ databases">
        <title>WGS assembly of Manihot esculenta.</title>
        <authorList>
            <person name="Bredeson J.V."/>
            <person name="Prochnik S.E."/>
            <person name="Lyons J.B."/>
            <person name="Schmutz J."/>
            <person name="Grimwood J."/>
            <person name="Vrebalov J."/>
            <person name="Bart R.S."/>
            <person name="Amuge T."/>
            <person name="Ferguson M.E."/>
            <person name="Green R."/>
            <person name="Putnam N."/>
            <person name="Stites J."/>
            <person name="Rounsley S."/>
            <person name="Rokhsar D.S."/>
        </authorList>
    </citation>
    <scope>NUCLEOTIDE SEQUENCE [LARGE SCALE GENOMIC DNA]</scope>
    <source>
        <tissue evidence="10">Leaf</tissue>
    </source>
</reference>
<protein>
    <submittedName>
        <fullName evidence="10">Uncharacterized protein</fullName>
    </submittedName>
</protein>
<dbReference type="InterPro" id="IPR032675">
    <property type="entry name" value="LRR_dom_sf"/>
</dbReference>
<evidence type="ECO:0000313" key="10">
    <source>
        <dbReference type="EMBL" id="OAY21198.1"/>
    </source>
</evidence>
<dbReference type="SUPFAM" id="SSF52058">
    <property type="entry name" value="L domain-like"/>
    <property type="match status" value="1"/>
</dbReference>
<evidence type="ECO:0000256" key="5">
    <source>
        <dbReference type="ARBA" id="ARBA00022729"/>
    </source>
</evidence>
<evidence type="ECO:0000256" key="3">
    <source>
        <dbReference type="ARBA" id="ARBA00022512"/>
    </source>
</evidence>
<evidence type="ECO:0000256" key="9">
    <source>
        <dbReference type="SAM" id="SignalP"/>
    </source>
</evidence>
<dbReference type="PANTHER" id="PTHR48060">
    <property type="entry name" value="DNA DAMAGE-REPAIR/TOLERATION PROTEIN DRT100"/>
    <property type="match status" value="1"/>
</dbReference>
<keyword evidence="4" id="KW-0433">Leucine-rich repeat</keyword>
<dbReference type="FunFam" id="3.80.10.10:FF:000400">
    <property type="entry name" value="Nuclear pore complex protein NUP107"/>
    <property type="match status" value="1"/>
</dbReference>
<gene>
    <name evidence="10" type="ORF">MANES_S109300</name>
</gene>
<evidence type="ECO:0000256" key="4">
    <source>
        <dbReference type="ARBA" id="ARBA00022614"/>
    </source>
</evidence>
<evidence type="ECO:0000256" key="6">
    <source>
        <dbReference type="ARBA" id="ARBA00022737"/>
    </source>
</evidence>
<proteinExistence type="inferred from homology"/>
<dbReference type="Pfam" id="PF00560">
    <property type="entry name" value="LRR_1"/>
    <property type="match status" value="2"/>
</dbReference>
<evidence type="ECO:0000256" key="1">
    <source>
        <dbReference type="ARBA" id="ARBA00004191"/>
    </source>
</evidence>
<organism evidence="10">
    <name type="scientific">Manihot esculenta</name>
    <name type="common">Cassava</name>
    <name type="synonym">Jatropha manihot</name>
    <dbReference type="NCBI Taxonomy" id="3983"/>
    <lineage>
        <taxon>Eukaryota</taxon>
        <taxon>Viridiplantae</taxon>
        <taxon>Streptophyta</taxon>
        <taxon>Embryophyta</taxon>
        <taxon>Tracheophyta</taxon>
        <taxon>Spermatophyta</taxon>
        <taxon>Magnoliopsida</taxon>
        <taxon>eudicotyledons</taxon>
        <taxon>Gunneridae</taxon>
        <taxon>Pentapetalae</taxon>
        <taxon>rosids</taxon>
        <taxon>fabids</taxon>
        <taxon>Malpighiales</taxon>
        <taxon>Euphorbiaceae</taxon>
        <taxon>Crotonoideae</taxon>
        <taxon>Manihoteae</taxon>
        <taxon>Manihot</taxon>
    </lineage>
</organism>
<evidence type="ECO:0000256" key="8">
    <source>
        <dbReference type="ARBA" id="ARBA00038043"/>
    </source>
</evidence>